<accession>A0A0E0I2K7</accession>
<evidence type="ECO:0000256" key="7">
    <source>
        <dbReference type="SAM" id="Phobius"/>
    </source>
</evidence>
<dbReference type="PANTHER" id="PTHR23511:SF43">
    <property type="entry name" value="MAJOR FACILITATOR SUPERFAMILY (MFS) PROFILE DOMAIN-CONTAINING PROTEIN"/>
    <property type="match status" value="1"/>
</dbReference>
<dbReference type="GO" id="GO:0016020">
    <property type="term" value="C:membrane"/>
    <property type="evidence" value="ECO:0007669"/>
    <property type="project" value="UniProtKB-SubCell"/>
</dbReference>
<keyword evidence="2" id="KW-0813">Transport</keyword>
<dbReference type="AlphaFoldDB" id="A0A0E0I2K7"/>
<keyword evidence="5 7" id="KW-0472">Membrane</keyword>
<reference evidence="9" key="2">
    <citation type="submission" date="2018-04" db="EMBL/GenBank/DDBJ databases">
        <title>OnivRS2 (Oryza nivara Reference Sequence Version 2).</title>
        <authorList>
            <person name="Zhang J."/>
            <person name="Kudrna D."/>
            <person name="Lee S."/>
            <person name="Talag J."/>
            <person name="Rajasekar S."/>
            <person name="Welchert J."/>
            <person name="Hsing Y.-I."/>
            <person name="Wing R.A."/>
        </authorList>
    </citation>
    <scope>NUCLEOTIDE SEQUENCE [LARGE SCALE GENOMIC DNA]</scope>
    <source>
        <strain evidence="9">SL10</strain>
    </source>
</reference>
<evidence type="ECO:0000313" key="10">
    <source>
        <dbReference type="Proteomes" id="UP000006591"/>
    </source>
</evidence>
<dbReference type="InterPro" id="IPR036259">
    <property type="entry name" value="MFS_trans_sf"/>
</dbReference>
<evidence type="ECO:0000256" key="5">
    <source>
        <dbReference type="ARBA" id="ARBA00023136"/>
    </source>
</evidence>
<dbReference type="Pfam" id="PF07690">
    <property type="entry name" value="MFS_1"/>
    <property type="match status" value="1"/>
</dbReference>
<dbReference type="GO" id="GO:0022857">
    <property type="term" value="F:transmembrane transporter activity"/>
    <property type="evidence" value="ECO:0007669"/>
    <property type="project" value="InterPro"/>
</dbReference>
<evidence type="ECO:0000256" key="2">
    <source>
        <dbReference type="ARBA" id="ARBA00022448"/>
    </source>
</evidence>
<dbReference type="SUPFAM" id="SSF103473">
    <property type="entry name" value="MFS general substrate transporter"/>
    <property type="match status" value="1"/>
</dbReference>
<name>A0A0E0I2K7_ORYNI</name>
<feature type="compositionally biased region" description="Acidic residues" evidence="6">
    <location>
        <begin position="32"/>
        <end position="44"/>
    </location>
</feature>
<evidence type="ECO:0000256" key="4">
    <source>
        <dbReference type="ARBA" id="ARBA00022989"/>
    </source>
</evidence>
<feature type="transmembrane region" description="Helical" evidence="7">
    <location>
        <begin position="446"/>
        <end position="466"/>
    </location>
</feature>
<evidence type="ECO:0000313" key="9">
    <source>
        <dbReference type="EnsemblPlants" id="ONIVA07G17700.1"/>
    </source>
</evidence>
<comment type="subcellular location">
    <subcellularLocation>
        <location evidence="1">Membrane</location>
        <topology evidence="1">Multi-pass membrane protein</topology>
    </subcellularLocation>
</comment>
<feature type="transmembrane region" description="Helical" evidence="7">
    <location>
        <begin position="415"/>
        <end position="434"/>
    </location>
</feature>
<dbReference type="InterPro" id="IPR011701">
    <property type="entry name" value="MFS"/>
</dbReference>
<evidence type="ECO:0000256" key="6">
    <source>
        <dbReference type="SAM" id="MobiDB-lite"/>
    </source>
</evidence>
<dbReference type="Gramene" id="ONIVA07G17700.1">
    <property type="protein sequence ID" value="ONIVA07G17700.1"/>
    <property type="gene ID" value="ONIVA07G17700"/>
</dbReference>
<protein>
    <recommendedName>
        <fullName evidence="8">Major facilitator superfamily (MFS) profile domain-containing protein</fullName>
    </recommendedName>
</protein>
<dbReference type="STRING" id="4536.A0A0E0I2K7"/>
<feature type="transmembrane region" description="Helical" evidence="7">
    <location>
        <begin position="362"/>
        <end position="381"/>
    </location>
</feature>
<feature type="transmembrane region" description="Helical" evidence="7">
    <location>
        <begin position="177"/>
        <end position="198"/>
    </location>
</feature>
<feature type="transmembrane region" description="Helical" evidence="7">
    <location>
        <begin position="317"/>
        <end position="336"/>
    </location>
</feature>
<feature type="transmembrane region" description="Helical" evidence="7">
    <location>
        <begin position="59"/>
        <end position="81"/>
    </location>
</feature>
<dbReference type="InterPro" id="IPR020846">
    <property type="entry name" value="MFS_dom"/>
</dbReference>
<keyword evidence="4 7" id="KW-1133">Transmembrane helix</keyword>
<dbReference type="Gene3D" id="1.20.1250.20">
    <property type="entry name" value="MFS general substrate transporter like domains"/>
    <property type="match status" value="1"/>
</dbReference>
<feature type="transmembrane region" description="Helical" evidence="7">
    <location>
        <begin position="388"/>
        <end position="409"/>
    </location>
</feature>
<dbReference type="OMA" id="CALYACI"/>
<evidence type="ECO:0000256" key="1">
    <source>
        <dbReference type="ARBA" id="ARBA00004141"/>
    </source>
</evidence>
<keyword evidence="3 7" id="KW-0812">Transmembrane</keyword>
<feature type="transmembrane region" description="Helical" evidence="7">
    <location>
        <begin position="204"/>
        <end position="222"/>
    </location>
</feature>
<dbReference type="Proteomes" id="UP000006591">
    <property type="component" value="Chromosome 7"/>
</dbReference>
<feature type="compositionally biased region" description="Low complexity" evidence="6">
    <location>
        <begin position="99"/>
        <end position="116"/>
    </location>
</feature>
<feature type="transmembrane region" description="Helical" evidence="7">
    <location>
        <begin position="140"/>
        <end position="165"/>
    </location>
</feature>
<feature type="transmembrane region" description="Helical" evidence="7">
    <location>
        <begin position="478"/>
        <end position="498"/>
    </location>
</feature>
<organism evidence="9">
    <name type="scientific">Oryza nivara</name>
    <name type="common">Indian wild rice</name>
    <name type="synonym">Oryza sativa f. spontanea</name>
    <dbReference type="NCBI Taxonomy" id="4536"/>
    <lineage>
        <taxon>Eukaryota</taxon>
        <taxon>Viridiplantae</taxon>
        <taxon>Streptophyta</taxon>
        <taxon>Embryophyta</taxon>
        <taxon>Tracheophyta</taxon>
        <taxon>Spermatophyta</taxon>
        <taxon>Magnoliopsida</taxon>
        <taxon>Liliopsida</taxon>
        <taxon>Poales</taxon>
        <taxon>Poaceae</taxon>
        <taxon>BOP clade</taxon>
        <taxon>Oryzoideae</taxon>
        <taxon>Oryzeae</taxon>
        <taxon>Oryzinae</taxon>
        <taxon>Oryza</taxon>
    </lineage>
</organism>
<dbReference type="HOGENOM" id="CLU_001265_46_0_1"/>
<dbReference type="PANTHER" id="PTHR23511">
    <property type="entry name" value="SYNAPTIC VESICLE GLYCOPROTEIN 2"/>
    <property type="match status" value="1"/>
</dbReference>
<dbReference type="PROSITE" id="PS50850">
    <property type="entry name" value="MFS"/>
    <property type="match status" value="1"/>
</dbReference>
<feature type="domain" description="Major facilitator superfamily (MFS) profile" evidence="8">
    <location>
        <begin position="48"/>
        <end position="501"/>
    </location>
</feature>
<dbReference type="eggNOG" id="KOG0253">
    <property type="taxonomic scope" value="Eukaryota"/>
</dbReference>
<keyword evidence="10" id="KW-1185">Reference proteome</keyword>
<feature type="region of interest" description="Disordered" evidence="6">
    <location>
        <begin position="96"/>
        <end position="116"/>
    </location>
</feature>
<evidence type="ECO:0000259" key="8">
    <source>
        <dbReference type="PROSITE" id="PS50850"/>
    </source>
</evidence>
<sequence>MSSSDLGSQQFNTIQPSTFPLSAACAAMAGGDAEEEEEEEETYTTDDALTRAGFGRFQALVLAYACVGWVAEAMEVMLLSFVGPSVKAEWGCPARRRGSSATSSSPGCSSAPASEASSRTDTAEVVTGIFGLPSAFSPNYASLLVLRFVVGLGLGAGHVLSTWFIEFVPAAKRGTWMVVFHCSWTVGTILEALLAWAVMPVLGWRWLLALSSAPCFILFIFFPVTPESPRYLCSVGRTMDARVILEKIARMNNSSLPPGILTYASTRRIDKVLDDSETALLITEDGGSGIDEHTSSKPGGITALRESWSYDLIRSTFLLWFVYLANYFAYYGVILLTSELSNGQRRCASVGINFMQPKDANLYRDVLVTSLAGLVLAALLVDRIGRKVSLGIMLLLSCAFLAPLAVHLGQGSVTTLLFCARTCIMGGFAVLYVYTPEIYPASSRNTGVGITSSFGRIGSIVSPVVTVSLSENCRQKEAVFFMDLMLFLAAVACALIPLETKGRQIHGMLFKLLNGDSNTT</sequence>
<feature type="region of interest" description="Disordered" evidence="6">
    <location>
        <begin position="25"/>
        <end position="47"/>
    </location>
</feature>
<evidence type="ECO:0000256" key="3">
    <source>
        <dbReference type="ARBA" id="ARBA00022692"/>
    </source>
</evidence>
<dbReference type="InterPro" id="IPR005828">
    <property type="entry name" value="MFS_sugar_transport-like"/>
</dbReference>
<dbReference type="Pfam" id="PF00083">
    <property type="entry name" value="Sugar_tr"/>
    <property type="match status" value="1"/>
</dbReference>
<dbReference type="EnsemblPlants" id="ONIVA07G17700.1">
    <property type="protein sequence ID" value="ONIVA07G17700.1"/>
    <property type="gene ID" value="ONIVA07G17700"/>
</dbReference>
<proteinExistence type="predicted"/>
<reference evidence="9" key="1">
    <citation type="submission" date="2015-04" db="UniProtKB">
        <authorList>
            <consortium name="EnsemblPlants"/>
        </authorList>
    </citation>
    <scope>IDENTIFICATION</scope>
    <source>
        <strain evidence="9">SL10</strain>
    </source>
</reference>